<reference evidence="2" key="1">
    <citation type="submission" date="2017-04" db="EMBL/GenBank/DDBJ databases">
        <title>Function of individual gut microbiota members based on whole genome sequencing of pure cultures obtained from chicken caecum.</title>
        <authorList>
            <person name="Medvecky M."/>
            <person name="Cejkova D."/>
            <person name="Polansky O."/>
            <person name="Karasova D."/>
            <person name="Kubasova T."/>
            <person name="Cizek A."/>
            <person name="Rychlik I."/>
        </authorList>
    </citation>
    <scope>NUCLEOTIDE SEQUENCE [LARGE SCALE GENOMIC DNA]</scope>
    <source>
        <strain evidence="2">An199</strain>
    </source>
</reference>
<protein>
    <submittedName>
        <fullName evidence="1">Uncharacterized protein</fullName>
    </submittedName>
</protein>
<organism evidence="1 2">
    <name type="scientific">Parabacteroides distasonis</name>
    <dbReference type="NCBI Taxonomy" id="823"/>
    <lineage>
        <taxon>Bacteria</taxon>
        <taxon>Pseudomonadati</taxon>
        <taxon>Bacteroidota</taxon>
        <taxon>Bacteroidia</taxon>
        <taxon>Bacteroidales</taxon>
        <taxon>Tannerellaceae</taxon>
        <taxon>Parabacteroides</taxon>
    </lineage>
</organism>
<gene>
    <name evidence="1" type="ORF">B5F32_14700</name>
</gene>
<comment type="caution">
    <text evidence="1">The sequence shown here is derived from an EMBL/GenBank/DDBJ whole genome shotgun (WGS) entry which is preliminary data.</text>
</comment>
<sequence length="985" mass="115742">MGAIENKHIFAAYANLAIDGLIKTLNFIAKKLDTQKQLSSWDIKHVITLIDSIFDQNPQNNLEQVVEGYLPWIKPIIEMKTPKKGERQSDKLCIEYKTIITAFASLLNDVRNYYTHYYHDPICIYPGGYDIPSSLNCIYDSAINIIKERFQAEEKEMEHLRNYTLVNNNGLSEKGYAFFISKFLERKYSYLFLKKLSGFKRGDSLQYRLTLEVFTALSTKPPVERLRTTKDTKQDRALDILNELSRIPIELYQTLEPKYREMYNETLQPTDAEDPYGLPDRSRIRFRSRFEAFTLHFLDKQADFKEIGFYTYLGNYFHNGYQKTRVDRETKDRYINFQLAGFCKNIQDISAKKLSEALNVKSIDISTDSIPDINSFEPYLVQSTPHYIVNGNNIGIKVLPEGKDTYPTIDEKGAKMPIADFWLSKYELPAMLFYTYLRNNNIHKSHCPLSVKDIIERSIHKSTKQKHPEERSELMLRRVMKAIFWTDSKLNEVERIKSQKSAFGKRQHEILKAGRIAETLVRDMLWLQPSKNNGRDKVTEPNFQAIQVSLAYFGIRRNDLTEIFTRAGLINSSNPHPFLAQIGTNYTSLIEFYIAYLKERKVYFSRIQKKILQGKLNIQCHPLRDLQREPNKPQEKEEAIFLPRGLFNEAIINCLKKSKLKQLIESPTREKSPALNVSYLIQNYFRAYFEDQSQEFYAQPRNYRLFDKLSPNKGKSKSYLSLEQRIKKMEELRPSKIPVAEANKLLEKEDRLYRKNYNEICDNESIIRLYQIQDILLFMMTKEYLPSDLYNRINKYKLENVKGILNERVSYLIDLNPLKIQGEDIKIKDYGKLFYIHHDTRISSLNKVLSKVKRNNSISSSVKIQPYENYKRECLDFEEAQIQIIPIIHSFEIAMVSMFPDLKKATPGNYYDFNELITEYEKRTKQKIDSSFLIKTRNMFLHDKYEAECIKEISDDFVYAKKIIAEFKMKIENIKLEDFSNDSSA</sequence>
<dbReference type="Proteomes" id="UP000195950">
    <property type="component" value="Unassembled WGS sequence"/>
</dbReference>
<proteinExistence type="predicted"/>
<dbReference type="CDD" id="cd20477">
    <property type="entry name" value="Cas13b_Pb-like"/>
    <property type="match status" value="1"/>
</dbReference>
<evidence type="ECO:0000313" key="2">
    <source>
        <dbReference type="Proteomes" id="UP000195950"/>
    </source>
</evidence>
<dbReference type="EMBL" id="NFJX01000014">
    <property type="protein sequence ID" value="OUP16820.1"/>
    <property type="molecule type" value="Genomic_DNA"/>
</dbReference>
<dbReference type="SMR" id="A0A1Y4ICS0"/>
<dbReference type="RefSeq" id="WP_087345604.1">
    <property type="nucleotide sequence ID" value="NZ_NFJX01000014.1"/>
</dbReference>
<evidence type="ECO:0000313" key="1">
    <source>
        <dbReference type="EMBL" id="OUP16820.1"/>
    </source>
</evidence>
<dbReference type="NCBIfam" id="NF038190">
    <property type="entry name" value="VI_Cas13b"/>
    <property type="match status" value="1"/>
</dbReference>
<accession>A0A1Y4ICS0</accession>
<name>A0A1Y4ICS0_PARDI</name>
<dbReference type="AlphaFoldDB" id="A0A1Y4ICS0"/>